<dbReference type="EMBL" id="CM042884">
    <property type="protein sequence ID" value="KAI4369585.1"/>
    <property type="molecule type" value="Genomic_DNA"/>
</dbReference>
<name>A0ACB9QSG0_9MYRT</name>
<evidence type="ECO:0000313" key="1">
    <source>
        <dbReference type="EMBL" id="KAI4369585.1"/>
    </source>
</evidence>
<reference evidence="2" key="1">
    <citation type="journal article" date="2023" name="Front. Plant Sci.">
        <title>Chromosomal-level genome assembly of Melastoma candidum provides insights into trichome evolution.</title>
        <authorList>
            <person name="Zhong Y."/>
            <person name="Wu W."/>
            <person name="Sun C."/>
            <person name="Zou P."/>
            <person name="Liu Y."/>
            <person name="Dai S."/>
            <person name="Zhou R."/>
        </authorList>
    </citation>
    <scope>NUCLEOTIDE SEQUENCE [LARGE SCALE GENOMIC DNA]</scope>
</reference>
<organism evidence="1 2">
    <name type="scientific">Melastoma candidum</name>
    <dbReference type="NCBI Taxonomy" id="119954"/>
    <lineage>
        <taxon>Eukaryota</taxon>
        <taxon>Viridiplantae</taxon>
        <taxon>Streptophyta</taxon>
        <taxon>Embryophyta</taxon>
        <taxon>Tracheophyta</taxon>
        <taxon>Spermatophyta</taxon>
        <taxon>Magnoliopsida</taxon>
        <taxon>eudicotyledons</taxon>
        <taxon>Gunneridae</taxon>
        <taxon>Pentapetalae</taxon>
        <taxon>rosids</taxon>
        <taxon>malvids</taxon>
        <taxon>Myrtales</taxon>
        <taxon>Melastomataceae</taxon>
        <taxon>Melastomatoideae</taxon>
        <taxon>Melastomateae</taxon>
        <taxon>Melastoma</taxon>
    </lineage>
</organism>
<sequence>MAEPEKAVELDPEAPPLEPEAKPETEPKANPAPEPAAKSDPEAPATPPPPPTDIFLLTDLVLRVLVLASVVSSIAVTVTSHQTKAVPLPRFPSPVPVEAKFSDTPALVYFVAALSVAGLYSLISALASVCVILHPTFSTKFLPYFLIWDVVILGILASATGAAGAVAYVGLKGNSHVGWTKVCNVYDKFCQYLASSVSLGLFASVLLVFLIILSTLSLHKKIPK</sequence>
<protein>
    <submittedName>
        <fullName evidence="1">Uncharacterized protein</fullName>
    </submittedName>
</protein>
<dbReference type="Proteomes" id="UP001057402">
    <property type="component" value="Chromosome 5"/>
</dbReference>
<comment type="caution">
    <text evidence="1">The sequence shown here is derived from an EMBL/GenBank/DDBJ whole genome shotgun (WGS) entry which is preliminary data.</text>
</comment>
<accession>A0ACB9QSG0</accession>
<evidence type="ECO:0000313" key="2">
    <source>
        <dbReference type="Proteomes" id="UP001057402"/>
    </source>
</evidence>
<gene>
    <name evidence="1" type="ORF">MLD38_018010</name>
</gene>
<keyword evidence="2" id="KW-1185">Reference proteome</keyword>
<proteinExistence type="predicted"/>